<dbReference type="EMBL" id="BRVP01000016">
    <property type="protein sequence ID" value="GLB53300.1"/>
    <property type="molecule type" value="Genomic_DNA"/>
</dbReference>
<dbReference type="RefSeq" id="WP_281755111.1">
    <property type="nucleotide sequence ID" value="NZ_BRVP01000016.1"/>
</dbReference>
<dbReference type="Proteomes" id="UP001143545">
    <property type="component" value="Unassembled WGS sequence"/>
</dbReference>
<feature type="transmembrane region" description="Helical" evidence="1">
    <location>
        <begin position="6"/>
        <end position="25"/>
    </location>
</feature>
<comment type="caution">
    <text evidence="2">The sequence shown here is derived from an EMBL/GenBank/DDBJ whole genome shotgun (WGS) entry which is preliminary data.</text>
</comment>
<protein>
    <submittedName>
        <fullName evidence="2">Uncharacterized protein</fullName>
    </submittedName>
</protein>
<feature type="transmembrane region" description="Helical" evidence="1">
    <location>
        <begin position="46"/>
        <end position="70"/>
    </location>
</feature>
<accession>A0A9W6EUB9</accession>
<feature type="transmembrane region" description="Helical" evidence="1">
    <location>
        <begin position="90"/>
        <end position="109"/>
    </location>
</feature>
<gene>
    <name evidence="2" type="ORF">NBRC110019_23410</name>
</gene>
<evidence type="ECO:0000256" key="1">
    <source>
        <dbReference type="SAM" id="Phobius"/>
    </source>
</evidence>
<keyword evidence="3" id="KW-1185">Reference proteome</keyword>
<keyword evidence="1" id="KW-1133">Transmembrane helix</keyword>
<keyword evidence="1" id="KW-0472">Membrane</keyword>
<evidence type="ECO:0000313" key="2">
    <source>
        <dbReference type="EMBL" id="GLB53300.1"/>
    </source>
</evidence>
<evidence type="ECO:0000313" key="3">
    <source>
        <dbReference type="Proteomes" id="UP001143545"/>
    </source>
</evidence>
<keyword evidence="1" id="KW-0812">Transmembrane</keyword>
<organism evidence="2 3">
    <name type="scientific">Neptunitalea chrysea</name>
    <dbReference type="NCBI Taxonomy" id="1647581"/>
    <lineage>
        <taxon>Bacteria</taxon>
        <taxon>Pseudomonadati</taxon>
        <taxon>Bacteroidota</taxon>
        <taxon>Flavobacteriia</taxon>
        <taxon>Flavobacteriales</taxon>
        <taxon>Flavobacteriaceae</taxon>
        <taxon>Neptunitalea</taxon>
    </lineage>
</organism>
<sequence>MEISKTILGYIIYLPIVLFLTLYVGKTLFKNSIIYMNDIFKNREELAAATNTLFKIGFYLLNIGFALLILKLSLHENSTQQLIEALSFKIGKYTIYLGIMLFIHLFLFFRGKKKSKKAISESYDH</sequence>
<reference evidence="2" key="1">
    <citation type="submission" date="2022-07" db="EMBL/GenBank/DDBJ databases">
        <title>Taxonomy of Novel Oxalotrophic and Methylotrophic Bacteria.</title>
        <authorList>
            <person name="Sahin N."/>
            <person name="Tani A."/>
        </authorList>
    </citation>
    <scope>NUCLEOTIDE SEQUENCE</scope>
    <source>
        <strain evidence="2">AM327</strain>
    </source>
</reference>
<name>A0A9W6EUB9_9FLAO</name>
<dbReference type="AlphaFoldDB" id="A0A9W6EUB9"/>
<proteinExistence type="predicted"/>